<dbReference type="OrthoDB" id="1668230at2759"/>
<evidence type="ECO:0000259" key="1">
    <source>
        <dbReference type="PROSITE" id="PS50011"/>
    </source>
</evidence>
<dbReference type="GO" id="GO:0005737">
    <property type="term" value="C:cytoplasm"/>
    <property type="evidence" value="ECO:0007669"/>
    <property type="project" value="TreeGrafter"/>
</dbReference>
<dbReference type="PANTHER" id="PTHR24361:SF613">
    <property type="entry name" value="NUCLEAR RECEPTOR-BINDING PROTEIN-RELATED"/>
    <property type="match status" value="1"/>
</dbReference>
<dbReference type="Gene3D" id="1.10.510.10">
    <property type="entry name" value="Transferase(Phosphotransferase) domain 1"/>
    <property type="match status" value="1"/>
</dbReference>
<keyword evidence="2" id="KW-0808">Transferase</keyword>
<evidence type="ECO:0000313" key="3">
    <source>
        <dbReference type="Proteomes" id="UP000009169"/>
    </source>
</evidence>
<dbReference type="HOGENOM" id="CLU_806956_0_0_1"/>
<dbReference type="VEuPathDB" id="FungiDB:TEQG_01867"/>
<dbReference type="GO" id="GO:0005524">
    <property type="term" value="F:ATP binding"/>
    <property type="evidence" value="ECO:0007669"/>
    <property type="project" value="InterPro"/>
</dbReference>
<keyword evidence="2" id="KW-0418">Kinase</keyword>
<dbReference type="EMBL" id="DS995724">
    <property type="protein sequence ID" value="EGE02830.1"/>
    <property type="molecule type" value="Genomic_DNA"/>
</dbReference>
<protein>
    <submittedName>
        <fullName evidence="2">ULK protein kinase</fullName>
    </submittedName>
</protein>
<dbReference type="eggNOG" id="ENOG502SZQ8">
    <property type="taxonomic scope" value="Eukaryota"/>
</dbReference>
<dbReference type="Pfam" id="PF00069">
    <property type="entry name" value="Pkinase"/>
    <property type="match status" value="1"/>
</dbReference>
<sequence>MCIQEDQVFHTYKCGHKGPDNPAAQIYPCDEAKARGPFANTQKKLRRGRVVAPVSDSSVLNVARKSLHQNQRMTVARGPGVRFLPFPAESPSVLEGSSHSRWKMKMKYIKSPNYPGRQLALGLTGDIRAVDESYVVKHPKSDPDSSEEARVYNEMKQEMMNVERQIYERLGLHDSIIHYYGPLDNSGAIKLAYAKQGDLEKYITGHEMPSKATRIAWIRSLIEGFYHIYSSKVLHQDIKPNNVVVHDGSVKIIDFANGEIFPPDADMEKVFTDDPLAKGDLCGIASVIYSVSAWRVFYYEFFEDNQFPRPDEIPDTEALVYREIIDKCWRNEYHSVRSLYEDSE</sequence>
<organism evidence="2 3">
    <name type="scientific">Trichophyton equinum (strain ATCC MYA-4606 / CBS 127.97)</name>
    <name type="common">Horse ringworm fungus</name>
    <dbReference type="NCBI Taxonomy" id="559882"/>
    <lineage>
        <taxon>Eukaryota</taxon>
        <taxon>Fungi</taxon>
        <taxon>Dikarya</taxon>
        <taxon>Ascomycota</taxon>
        <taxon>Pezizomycotina</taxon>
        <taxon>Eurotiomycetes</taxon>
        <taxon>Eurotiomycetidae</taxon>
        <taxon>Onygenales</taxon>
        <taxon>Arthrodermataceae</taxon>
        <taxon>Trichophyton</taxon>
    </lineage>
</organism>
<gene>
    <name evidence="2" type="ORF">TEQG_01867</name>
</gene>
<keyword evidence="3" id="KW-1185">Reference proteome</keyword>
<name>F2PLR2_TRIEC</name>
<evidence type="ECO:0000313" key="2">
    <source>
        <dbReference type="EMBL" id="EGE02830.1"/>
    </source>
</evidence>
<dbReference type="Proteomes" id="UP000009169">
    <property type="component" value="Unassembled WGS sequence"/>
</dbReference>
<accession>F2PLR2</accession>
<reference evidence="3" key="1">
    <citation type="journal article" date="2012" name="MBio">
        <title>Comparative genome analysis of Trichophyton rubrum and related dermatophytes reveals candidate genes involved in infection.</title>
        <authorList>
            <person name="Martinez D.A."/>
            <person name="Oliver B.G."/>
            <person name="Graeser Y."/>
            <person name="Goldberg J.M."/>
            <person name="Li W."/>
            <person name="Martinez-Rossi N.M."/>
            <person name="Monod M."/>
            <person name="Shelest E."/>
            <person name="Barton R.C."/>
            <person name="Birch E."/>
            <person name="Brakhage A.A."/>
            <person name="Chen Z."/>
            <person name="Gurr S.J."/>
            <person name="Heiman D."/>
            <person name="Heitman J."/>
            <person name="Kosti I."/>
            <person name="Rossi A."/>
            <person name="Saif S."/>
            <person name="Samalova M."/>
            <person name="Saunders C.W."/>
            <person name="Shea T."/>
            <person name="Summerbell R.C."/>
            <person name="Xu J."/>
            <person name="Young S."/>
            <person name="Zeng Q."/>
            <person name="Birren B.W."/>
            <person name="Cuomo C.A."/>
            <person name="White T.C."/>
        </authorList>
    </citation>
    <scope>NUCLEOTIDE SEQUENCE [LARGE SCALE GENOMIC DNA]</scope>
    <source>
        <strain evidence="3">ATCC MYA-4606 / CBS 127.97</strain>
    </source>
</reference>
<dbReference type="InterPro" id="IPR011009">
    <property type="entry name" value="Kinase-like_dom_sf"/>
</dbReference>
<dbReference type="SUPFAM" id="SSF56112">
    <property type="entry name" value="Protein kinase-like (PK-like)"/>
    <property type="match status" value="1"/>
</dbReference>
<dbReference type="InterPro" id="IPR000719">
    <property type="entry name" value="Prot_kinase_dom"/>
</dbReference>
<dbReference type="PROSITE" id="PS50011">
    <property type="entry name" value="PROTEIN_KINASE_DOM"/>
    <property type="match status" value="1"/>
</dbReference>
<dbReference type="SMART" id="SM00220">
    <property type="entry name" value="S_TKc"/>
    <property type="match status" value="1"/>
</dbReference>
<dbReference type="InterPro" id="IPR008271">
    <property type="entry name" value="Ser/Thr_kinase_AS"/>
</dbReference>
<dbReference type="PROSITE" id="PS00108">
    <property type="entry name" value="PROTEIN_KINASE_ST"/>
    <property type="match status" value="1"/>
</dbReference>
<dbReference type="InterPro" id="IPR053235">
    <property type="entry name" value="Ser_Thr_kinase"/>
</dbReference>
<dbReference type="GO" id="GO:0004674">
    <property type="term" value="F:protein serine/threonine kinase activity"/>
    <property type="evidence" value="ECO:0007669"/>
    <property type="project" value="TreeGrafter"/>
</dbReference>
<feature type="domain" description="Protein kinase" evidence="1">
    <location>
        <begin position="87"/>
        <end position="344"/>
    </location>
</feature>
<proteinExistence type="predicted"/>
<dbReference type="AlphaFoldDB" id="F2PLR2"/>
<dbReference type="PANTHER" id="PTHR24361">
    <property type="entry name" value="MITOGEN-ACTIVATED KINASE KINASE KINASE"/>
    <property type="match status" value="1"/>
</dbReference>